<sequence length="309" mass="34625">MVTTSLLLSSSAKKFAPSTIVPVLHNPPHARLAPPRRRLTHATTPLQDDSSTSRAISETLSSIGSMGFVTLPPPQAQTKPRKSKRTSEPPLPPSEPPVEVNLEPSPGALESAMAKMTPRQREAFGLVISTKLSAEEIGARMRDEKPLHTVTVVNYLLSAFDIADYTWEEEEALYHAVGKDRLYEIAQADHYRWKKSNGYHAYVTNETRVKKIVQDDTKRRKLKKQLANGKVKPEELALKMQEISQGWTFANGPPEIPNGIRKHLIMQHLKKTKKHEESPGFFVRNQDIRDVMQAVLAEAALRSMPKDSD</sequence>
<organism evidence="2 3">
    <name type="scientific">Somion occarium</name>
    <dbReference type="NCBI Taxonomy" id="3059160"/>
    <lineage>
        <taxon>Eukaryota</taxon>
        <taxon>Fungi</taxon>
        <taxon>Dikarya</taxon>
        <taxon>Basidiomycota</taxon>
        <taxon>Agaricomycotina</taxon>
        <taxon>Agaricomycetes</taxon>
        <taxon>Polyporales</taxon>
        <taxon>Cerrenaceae</taxon>
        <taxon>Somion</taxon>
    </lineage>
</organism>
<proteinExistence type="predicted"/>
<protein>
    <submittedName>
        <fullName evidence="2">Uncharacterized protein</fullName>
    </submittedName>
</protein>
<feature type="compositionally biased region" description="Polar residues" evidence="1">
    <location>
        <begin position="43"/>
        <end position="64"/>
    </location>
</feature>
<evidence type="ECO:0000313" key="2">
    <source>
        <dbReference type="EMBL" id="CAL1713246.1"/>
    </source>
</evidence>
<dbReference type="EMBL" id="OZ037950">
    <property type="protein sequence ID" value="CAL1713246.1"/>
    <property type="molecule type" value="Genomic_DNA"/>
</dbReference>
<feature type="region of interest" description="Disordered" evidence="1">
    <location>
        <begin position="24"/>
        <end position="100"/>
    </location>
</feature>
<reference evidence="3" key="1">
    <citation type="submission" date="2024-04" db="EMBL/GenBank/DDBJ databases">
        <authorList>
            <person name="Shaw F."/>
            <person name="Minotto A."/>
        </authorList>
    </citation>
    <scope>NUCLEOTIDE SEQUENCE [LARGE SCALE GENOMIC DNA]</scope>
</reference>
<keyword evidence="3" id="KW-1185">Reference proteome</keyword>
<accession>A0ABP1DZJ0</accession>
<evidence type="ECO:0000313" key="3">
    <source>
        <dbReference type="Proteomes" id="UP001497453"/>
    </source>
</evidence>
<name>A0ABP1DZJ0_9APHY</name>
<feature type="compositionally biased region" description="Low complexity" evidence="1">
    <location>
        <begin position="24"/>
        <end position="33"/>
    </location>
</feature>
<dbReference type="Proteomes" id="UP001497453">
    <property type="component" value="Chromosome 7"/>
</dbReference>
<gene>
    <name evidence="2" type="ORF">GFSPODELE1_LOCUS9214</name>
</gene>
<evidence type="ECO:0000256" key="1">
    <source>
        <dbReference type="SAM" id="MobiDB-lite"/>
    </source>
</evidence>